<comment type="caution">
    <text evidence="2">The sequence shown here is derived from an EMBL/GenBank/DDBJ whole genome shotgun (WGS) entry which is preliminary data.</text>
</comment>
<proteinExistence type="predicted"/>
<dbReference type="Pfam" id="PF08924">
    <property type="entry name" value="Rv2525c_GlyHyd-like"/>
    <property type="match status" value="1"/>
</dbReference>
<organism evidence="2 3">
    <name type="scientific">Paenibacillus nuruki</name>
    <dbReference type="NCBI Taxonomy" id="1886670"/>
    <lineage>
        <taxon>Bacteria</taxon>
        <taxon>Bacillati</taxon>
        <taxon>Bacillota</taxon>
        <taxon>Bacilli</taxon>
        <taxon>Bacillales</taxon>
        <taxon>Paenibacillaceae</taxon>
        <taxon>Paenibacillus</taxon>
    </lineage>
</organism>
<reference evidence="2 3" key="1">
    <citation type="submission" date="2016-08" db="EMBL/GenBank/DDBJ databases">
        <title>Genome sequencing of Paenibacillus sp. TI45-13ar, isolated from Korean traditional nuruk.</title>
        <authorList>
            <person name="Kim S.-J."/>
        </authorList>
    </citation>
    <scope>NUCLEOTIDE SEQUENCE [LARGE SCALE GENOMIC DNA]</scope>
    <source>
        <strain evidence="2 3">TI45-13ar</strain>
    </source>
</reference>
<keyword evidence="3" id="KW-1185">Reference proteome</keyword>
<dbReference type="EMBL" id="MDER01000046">
    <property type="protein sequence ID" value="ODP27779.1"/>
    <property type="molecule type" value="Genomic_DNA"/>
</dbReference>
<dbReference type="SUPFAM" id="SSF51445">
    <property type="entry name" value="(Trans)glycosidases"/>
    <property type="match status" value="1"/>
</dbReference>
<sequence length="212" mass="23821">MNPGEGHPTDKGIDTESLCEERALELKQAGYHFVGRYYNHNNPHKNLTRTEAQAITQAGLYIVAVWENGYPTSVSYFSQEVGESDATLAYNYAKHTIGQPKDSTIYFAVDFDSSPNDLSEFIHHYFQKVIDTFKTLGNEYKIGVYGSGLTCEYILKNFPEISYTWLAESSGWSNSRTFEQWNIKQVGSGTEIGFSVDFNETQGDGGGFRLEA</sequence>
<evidence type="ECO:0000259" key="1">
    <source>
        <dbReference type="Pfam" id="PF08924"/>
    </source>
</evidence>
<dbReference type="AlphaFoldDB" id="A0A1E3L1V3"/>
<name>A0A1E3L1V3_9BACL</name>
<accession>A0A1E3L1V3</accession>
<dbReference type="InterPro" id="IPR015020">
    <property type="entry name" value="Rv2525c-like_Glyco_Hydro-like"/>
</dbReference>
<protein>
    <recommendedName>
        <fullName evidence="1">Rv2525c-like glycoside hydrolase-like domain-containing protein</fullName>
    </recommendedName>
</protein>
<dbReference type="InterPro" id="IPR017853">
    <property type="entry name" value="GH"/>
</dbReference>
<dbReference type="RefSeq" id="WP_069328210.1">
    <property type="nucleotide sequence ID" value="NZ_MDER01000046.1"/>
</dbReference>
<dbReference type="STRING" id="1886670.PTI45_02802"/>
<dbReference type="Proteomes" id="UP000094578">
    <property type="component" value="Unassembled WGS sequence"/>
</dbReference>
<feature type="domain" description="Rv2525c-like glycoside hydrolase-like" evidence="1">
    <location>
        <begin position="26"/>
        <end position="199"/>
    </location>
</feature>
<evidence type="ECO:0000313" key="2">
    <source>
        <dbReference type="EMBL" id="ODP27779.1"/>
    </source>
</evidence>
<gene>
    <name evidence="2" type="ORF">PTI45_02802</name>
</gene>
<dbReference type="Gene3D" id="3.20.20.80">
    <property type="entry name" value="Glycosidases"/>
    <property type="match status" value="1"/>
</dbReference>
<evidence type="ECO:0000313" key="3">
    <source>
        <dbReference type="Proteomes" id="UP000094578"/>
    </source>
</evidence>